<evidence type="ECO:0000313" key="6">
    <source>
        <dbReference type="EMBL" id="PWG78325.1"/>
    </source>
</evidence>
<feature type="domain" description="HTH luxR-type" evidence="5">
    <location>
        <begin position="133"/>
        <end position="193"/>
    </location>
</feature>
<dbReference type="InterPro" id="IPR013249">
    <property type="entry name" value="RNA_pol_sigma70_r4_t2"/>
</dbReference>
<name>A0A2U2PAE3_9SPHI</name>
<dbReference type="InterPro" id="IPR000792">
    <property type="entry name" value="Tscrpt_reg_LuxR_C"/>
</dbReference>
<gene>
    <name evidence="6" type="ORF">DDR33_22900</name>
</gene>
<evidence type="ECO:0000259" key="5">
    <source>
        <dbReference type="SMART" id="SM00421"/>
    </source>
</evidence>
<dbReference type="GO" id="GO:0016987">
    <property type="term" value="F:sigma factor activity"/>
    <property type="evidence" value="ECO:0007669"/>
    <property type="project" value="UniProtKB-KW"/>
</dbReference>
<dbReference type="PANTHER" id="PTHR43133">
    <property type="entry name" value="RNA POLYMERASE ECF-TYPE SIGMA FACTO"/>
    <property type="match status" value="1"/>
</dbReference>
<keyword evidence="2" id="KW-0805">Transcription regulation</keyword>
<proteinExistence type="inferred from homology"/>
<dbReference type="SUPFAM" id="SSF88946">
    <property type="entry name" value="Sigma2 domain of RNA polymerase sigma factors"/>
    <property type="match status" value="1"/>
</dbReference>
<dbReference type="Proteomes" id="UP000245647">
    <property type="component" value="Unassembled WGS sequence"/>
</dbReference>
<dbReference type="InterPro" id="IPR013324">
    <property type="entry name" value="RNA_pol_sigma_r3/r4-like"/>
</dbReference>
<dbReference type="AlphaFoldDB" id="A0A2U2PAE3"/>
<dbReference type="InterPro" id="IPR007627">
    <property type="entry name" value="RNA_pol_sigma70_r2"/>
</dbReference>
<dbReference type="EMBL" id="QEAS01000027">
    <property type="protein sequence ID" value="PWG78325.1"/>
    <property type="molecule type" value="Genomic_DNA"/>
</dbReference>
<comment type="similarity">
    <text evidence="1">Belongs to the sigma-70 factor family. ECF subfamily.</text>
</comment>
<dbReference type="NCBIfam" id="TIGR02937">
    <property type="entry name" value="sigma70-ECF"/>
    <property type="match status" value="1"/>
</dbReference>
<dbReference type="SUPFAM" id="SSF88659">
    <property type="entry name" value="Sigma3 and sigma4 domains of RNA polymerase sigma factors"/>
    <property type="match status" value="1"/>
</dbReference>
<dbReference type="NCBIfam" id="TIGR02985">
    <property type="entry name" value="Sig70_bacteroi1"/>
    <property type="match status" value="1"/>
</dbReference>
<dbReference type="CDD" id="cd06171">
    <property type="entry name" value="Sigma70_r4"/>
    <property type="match status" value="1"/>
</dbReference>
<evidence type="ECO:0000256" key="1">
    <source>
        <dbReference type="ARBA" id="ARBA00010641"/>
    </source>
</evidence>
<comment type="caution">
    <text evidence="6">The sequence shown here is derived from an EMBL/GenBank/DDBJ whole genome shotgun (WGS) entry which is preliminary data.</text>
</comment>
<dbReference type="InterPro" id="IPR014284">
    <property type="entry name" value="RNA_pol_sigma-70_dom"/>
</dbReference>
<evidence type="ECO:0000256" key="3">
    <source>
        <dbReference type="ARBA" id="ARBA00023082"/>
    </source>
</evidence>
<dbReference type="Gene3D" id="1.10.10.10">
    <property type="entry name" value="Winged helix-like DNA-binding domain superfamily/Winged helix DNA-binding domain"/>
    <property type="match status" value="1"/>
</dbReference>
<keyword evidence="4" id="KW-0804">Transcription</keyword>
<protein>
    <recommendedName>
        <fullName evidence="5">HTH luxR-type domain-containing protein</fullName>
    </recommendedName>
</protein>
<sequence length="202" mass="24344">MLMNSADIHKIDEKLLAERIAARDEQAFRWLYDRYRKKIYTYALRILKFEDRAEDVVHEVFLSIWQHDHLEQIDNLESYLHVVARNSTLRLLRRQQLEMKASRELALNWKETHDETEQTIITHDAQKLLQRAIDFLPPQQRTVFRLCREEGLKYKEVAERMSISQLTVKTHMQQALRSLRLSLQKHNDLAVVFMLLNIFFKR</sequence>
<evidence type="ECO:0000256" key="4">
    <source>
        <dbReference type="ARBA" id="ARBA00023163"/>
    </source>
</evidence>
<reference evidence="6 7" key="1">
    <citation type="submission" date="2018-04" db="EMBL/GenBank/DDBJ databases">
        <title>Pedobacter chongqingensis sp. nov., isolated from a rottenly hemp rope.</title>
        <authorList>
            <person name="Cai Y."/>
        </authorList>
    </citation>
    <scope>NUCLEOTIDE SEQUENCE [LARGE SCALE GENOMIC DNA]</scope>
    <source>
        <strain evidence="6 7">FJ4-8</strain>
    </source>
</reference>
<dbReference type="InterPro" id="IPR039425">
    <property type="entry name" value="RNA_pol_sigma-70-like"/>
</dbReference>
<dbReference type="InterPro" id="IPR013325">
    <property type="entry name" value="RNA_pol_sigma_r2"/>
</dbReference>
<dbReference type="GO" id="GO:0006352">
    <property type="term" value="P:DNA-templated transcription initiation"/>
    <property type="evidence" value="ECO:0007669"/>
    <property type="project" value="InterPro"/>
</dbReference>
<dbReference type="Pfam" id="PF08281">
    <property type="entry name" value="Sigma70_r4_2"/>
    <property type="match status" value="1"/>
</dbReference>
<dbReference type="GO" id="GO:0003677">
    <property type="term" value="F:DNA binding"/>
    <property type="evidence" value="ECO:0007669"/>
    <property type="project" value="InterPro"/>
</dbReference>
<keyword evidence="7" id="KW-1185">Reference proteome</keyword>
<accession>A0A2U2PAE3</accession>
<dbReference type="InterPro" id="IPR036388">
    <property type="entry name" value="WH-like_DNA-bd_sf"/>
</dbReference>
<dbReference type="PANTHER" id="PTHR43133:SF46">
    <property type="entry name" value="RNA POLYMERASE SIGMA-70 FACTOR ECF SUBFAMILY"/>
    <property type="match status" value="1"/>
</dbReference>
<keyword evidence="3" id="KW-0731">Sigma factor</keyword>
<dbReference type="SMART" id="SM00421">
    <property type="entry name" value="HTH_LUXR"/>
    <property type="match status" value="1"/>
</dbReference>
<dbReference type="Pfam" id="PF04542">
    <property type="entry name" value="Sigma70_r2"/>
    <property type="match status" value="1"/>
</dbReference>
<evidence type="ECO:0000256" key="2">
    <source>
        <dbReference type="ARBA" id="ARBA00023015"/>
    </source>
</evidence>
<organism evidence="6 7">
    <name type="scientific">Pararcticibacter amylolyticus</name>
    <dbReference type="NCBI Taxonomy" id="2173175"/>
    <lineage>
        <taxon>Bacteria</taxon>
        <taxon>Pseudomonadati</taxon>
        <taxon>Bacteroidota</taxon>
        <taxon>Sphingobacteriia</taxon>
        <taxon>Sphingobacteriales</taxon>
        <taxon>Sphingobacteriaceae</taxon>
        <taxon>Pararcticibacter</taxon>
    </lineage>
</organism>
<dbReference type="InterPro" id="IPR014327">
    <property type="entry name" value="RNA_pol_sigma70_bacteroid"/>
</dbReference>
<evidence type="ECO:0000313" key="7">
    <source>
        <dbReference type="Proteomes" id="UP000245647"/>
    </source>
</evidence>
<dbReference type="Gene3D" id="1.10.1740.10">
    <property type="match status" value="1"/>
</dbReference>